<evidence type="ECO:0000313" key="3">
    <source>
        <dbReference type="Proteomes" id="UP000191408"/>
    </source>
</evidence>
<dbReference type="EMBL" id="MDYM01000001">
    <property type="protein sequence ID" value="OQD71830.1"/>
    <property type="molecule type" value="Genomic_DNA"/>
</dbReference>
<dbReference type="AlphaFoldDB" id="A0A1V6P4C1"/>
<dbReference type="Proteomes" id="UP000191408">
    <property type="component" value="Unassembled WGS sequence"/>
</dbReference>
<comment type="caution">
    <text evidence="2">The sequence shown here is derived from an EMBL/GenBank/DDBJ whole genome shotgun (WGS) entry which is preliminary data.</text>
</comment>
<keyword evidence="3" id="KW-1185">Reference proteome</keyword>
<keyword evidence="1" id="KW-0472">Membrane</keyword>
<feature type="transmembrane region" description="Helical" evidence="1">
    <location>
        <begin position="36"/>
        <end position="58"/>
    </location>
</feature>
<keyword evidence="1" id="KW-1133">Transmembrane helix</keyword>
<protein>
    <submittedName>
        <fullName evidence="2">Uncharacterized protein</fullName>
    </submittedName>
</protein>
<dbReference type="OrthoDB" id="4296667at2759"/>
<proteinExistence type="predicted"/>
<gene>
    <name evidence="2" type="ORF">PENPOL_c001G08983</name>
</gene>
<reference evidence="3" key="1">
    <citation type="journal article" date="2017" name="Nat. Microbiol.">
        <title>Global analysis of biosynthetic gene clusters reveals vast potential of secondary metabolite production in Penicillium species.</title>
        <authorList>
            <person name="Nielsen J.C."/>
            <person name="Grijseels S."/>
            <person name="Prigent S."/>
            <person name="Ji B."/>
            <person name="Dainat J."/>
            <person name="Nielsen K.F."/>
            <person name="Frisvad J.C."/>
            <person name="Workman M."/>
            <person name="Nielsen J."/>
        </authorList>
    </citation>
    <scope>NUCLEOTIDE SEQUENCE [LARGE SCALE GENOMIC DNA]</scope>
    <source>
        <strain evidence="3">IBT 4502</strain>
    </source>
</reference>
<keyword evidence="1" id="KW-0812">Transmembrane</keyword>
<evidence type="ECO:0000256" key="1">
    <source>
        <dbReference type="SAM" id="Phobius"/>
    </source>
</evidence>
<evidence type="ECO:0000313" key="2">
    <source>
        <dbReference type="EMBL" id="OQD71830.1"/>
    </source>
</evidence>
<sequence length="139" mass="16006">MAPLPSLANVNTLSPRADKKYDVVKKYEVDQEKEIAVAYLLFALIIAAFAIFLGVTIYQKMKPKYKEEWKPKLQPKLRDCKEKYEDWKEKMKIWHGPKEPKAPKPAHVVDRPVSKAPEVDQITCDLTPDYLKMSTAAMV</sequence>
<accession>A0A1V6P4C1</accession>
<organism evidence="2 3">
    <name type="scientific">Penicillium polonicum</name>
    <dbReference type="NCBI Taxonomy" id="60169"/>
    <lineage>
        <taxon>Eukaryota</taxon>
        <taxon>Fungi</taxon>
        <taxon>Dikarya</taxon>
        <taxon>Ascomycota</taxon>
        <taxon>Pezizomycotina</taxon>
        <taxon>Eurotiomycetes</taxon>
        <taxon>Eurotiomycetidae</taxon>
        <taxon>Eurotiales</taxon>
        <taxon>Aspergillaceae</taxon>
        <taxon>Penicillium</taxon>
    </lineage>
</organism>
<name>A0A1V6P4C1_PENPO</name>